<proteinExistence type="predicted"/>
<feature type="region of interest" description="Disordered" evidence="1">
    <location>
        <begin position="76"/>
        <end position="103"/>
    </location>
</feature>
<comment type="caution">
    <text evidence="3">The sequence shown here is derived from an EMBL/GenBank/DDBJ whole genome shotgun (WGS) entry which is preliminary data.</text>
</comment>
<accession>A0A9W8ZUD9</accession>
<evidence type="ECO:0000259" key="2">
    <source>
        <dbReference type="PROSITE" id="PS50800"/>
    </source>
</evidence>
<organism evidence="3 4">
    <name type="scientific">Lentinula lateritia</name>
    <dbReference type="NCBI Taxonomy" id="40482"/>
    <lineage>
        <taxon>Eukaryota</taxon>
        <taxon>Fungi</taxon>
        <taxon>Dikarya</taxon>
        <taxon>Basidiomycota</taxon>
        <taxon>Agaricomycotina</taxon>
        <taxon>Agaricomycetes</taxon>
        <taxon>Agaricomycetidae</taxon>
        <taxon>Agaricales</taxon>
        <taxon>Marasmiineae</taxon>
        <taxon>Omphalotaceae</taxon>
        <taxon>Lentinula</taxon>
    </lineage>
</organism>
<dbReference type="PROSITE" id="PS50800">
    <property type="entry name" value="SAP"/>
    <property type="match status" value="1"/>
</dbReference>
<dbReference type="SMART" id="SM00513">
    <property type="entry name" value="SAP"/>
    <property type="match status" value="1"/>
</dbReference>
<protein>
    <recommendedName>
        <fullName evidence="2">SAP domain-containing protein</fullName>
    </recommendedName>
</protein>
<dbReference type="EMBL" id="JANVFS010000042">
    <property type="protein sequence ID" value="KAJ4467137.1"/>
    <property type="molecule type" value="Genomic_DNA"/>
</dbReference>
<dbReference type="Proteomes" id="UP001150238">
    <property type="component" value="Unassembled WGS sequence"/>
</dbReference>
<feature type="domain" description="SAP" evidence="2">
    <location>
        <begin position="32"/>
        <end position="66"/>
    </location>
</feature>
<sequence length="422" mass="47179">MAALLGTAITLDPKEEEYAFPTKDGSTYKVKIMSMRVPELKKLCGDVGQPRSGTKIVLQERLKTFSMDTELWKLLQPGARRPHKGSRSHEKTTNENSPKKKSAYVKRREALFGDAEMAGFVQRSKDLRTEQEKKETLDWAAQMSKEFEDFQHPRAAVREKKIEAQLDTLLELIRCNSTAQIPMRPLAHSLPSLPSTSSGQAGASTALGHRLIVPPPQSDTESISVAPAPPIEPALVPVSSTNVSVPPHQPLPEPPLSLMSEPTRASGPSRVIVLADGTRITFVSSDVPDPILVSFSDDIAKLVRMWDEAALGYQADECYLKIKGYGIPLRLWEQAYKYSGDGRWKGTKDKWCKWKFIVEAYNLLGKEAFWQNERKVNDALVTVQLQEQLGDKFKNSFGYRGQQLVRASAIAKRSRTMKDTQI</sequence>
<dbReference type="SUPFAM" id="SSF68906">
    <property type="entry name" value="SAP domain"/>
    <property type="match status" value="1"/>
</dbReference>
<evidence type="ECO:0000313" key="3">
    <source>
        <dbReference type="EMBL" id="KAJ4467137.1"/>
    </source>
</evidence>
<reference evidence="3" key="1">
    <citation type="submission" date="2022-08" db="EMBL/GenBank/DDBJ databases">
        <authorList>
            <consortium name="DOE Joint Genome Institute"/>
            <person name="Min B."/>
            <person name="Riley R."/>
            <person name="Sierra-Patev S."/>
            <person name="Naranjo-Ortiz M."/>
            <person name="Looney B."/>
            <person name="Konkel Z."/>
            <person name="Slot J.C."/>
            <person name="Sakamoto Y."/>
            <person name="Steenwyk J.L."/>
            <person name="Rokas A."/>
            <person name="Carro J."/>
            <person name="Camarero S."/>
            <person name="Ferreira P."/>
            <person name="Molpeceres G."/>
            <person name="Ruiz-Duenas F.J."/>
            <person name="Serrano A."/>
            <person name="Henrissat B."/>
            <person name="Drula E."/>
            <person name="Hughes K.W."/>
            <person name="Mata J.L."/>
            <person name="Ishikawa N.K."/>
            <person name="Vargas-Isla R."/>
            <person name="Ushijima S."/>
            <person name="Smith C.A."/>
            <person name="Ahrendt S."/>
            <person name="Andreopoulos W."/>
            <person name="He G."/>
            <person name="Labutti K."/>
            <person name="Lipzen A."/>
            <person name="Ng V."/>
            <person name="Sandor L."/>
            <person name="Barry K."/>
            <person name="Martinez A.T."/>
            <person name="Xiao Y."/>
            <person name="Gibbons J.G."/>
            <person name="Terashima K."/>
            <person name="Hibbett D.S."/>
            <person name="Grigoriev I.V."/>
        </authorList>
    </citation>
    <scope>NUCLEOTIDE SEQUENCE</scope>
    <source>
        <strain evidence="3">Sp2 HRB7682 ss15</strain>
    </source>
</reference>
<dbReference type="Pfam" id="PF02037">
    <property type="entry name" value="SAP"/>
    <property type="match status" value="1"/>
</dbReference>
<evidence type="ECO:0000313" key="4">
    <source>
        <dbReference type="Proteomes" id="UP001150238"/>
    </source>
</evidence>
<name>A0A9W8ZUD9_9AGAR</name>
<dbReference type="AlphaFoldDB" id="A0A9W8ZUD9"/>
<evidence type="ECO:0000256" key="1">
    <source>
        <dbReference type="SAM" id="MobiDB-lite"/>
    </source>
</evidence>
<reference evidence="3" key="2">
    <citation type="journal article" date="2023" name="Proc. Natl. Acad. Sci. U.S.A.">
        <title>A global phylogenomic analysis of the shiitake genus Lentinula.</title>
        <authorList>
            <person name="Sierra-Patev S."/>
            <person name="Min B."/>
            <person name="Naranjo-Ortiz M."/>
            <person name="Looney B."/>
            <person name="Konkel Z."/>
            <person name="Slot J.C."/>
            <person name="Sakamoto Y."/>
            <person name="Steenwyk J.L."/>
            <person name="Rokas A."/>
            <person name="Carro J."/>
            <person name="Camarero S."/>
            <person name="Ferreira P."/>
            <person name="Molpeceres G."/>
            <person name="Ruiz-Duenas F.J."/>
            <person name="Serrano A."/>
            <person name="Henrissat B."/>
            <person name="Drula E."/>
            <person name="Hughes K.W."/>
            <person name="Mata J.L."/>
            <person name="Ishikawa N.K."/>
            <person name="Vargas-Isla R."/>
            <person name="Ushijima S."/>
            <person name="Smith C.A."/>
            <person name="Donoghue J."/>
            <person name="Ahrendt S."/>
            <person name="Andreopoulos W."/>
            <person name="He G."/>
            <person name="LaButti K."/>
            <person name="Lipzen A."/>
            <person name="Ng V."/>
            <person name="Riley R."/>
            <person name="Sandor L."/>
            <person name="Barry K."/>
            <person name="Martinez A.T."/>
            <person name="Xiao Y."/>
            <person name="Gibbons J.G."/>
            <person name="Terashima K."/>
            <person name="Grigoriev I.V."/>
            <person name="Hibbett D."/>
        </authorList>
    </citation>
    <scope>NUCLEOTIDE SEQUENCE</scope>
    <source>
        <strain evidence="3">Sp2 HRB7682 ss15</strain>
    </source>
</reference>
<dbReference type="InterPro" id="IPR003034">
    <property type="entry name" value="SAP_dom"/>
</dbReference>
<dbReference type="Gene3D" id="1.10.720.30">
    <property type="entry name" value="SAP domain"/>
    <property type="match status" value="1"/>
</dbReference>
<gene>
    <name evidence="3" type="ORF">C8J55DRAFT_492781</name>
</gene>
<dbReference type="InterPro" id="IPR036361">
    <property type="entry name" value="SAP_dom_sf"/>
</dbReference>